<reference evidence="2" key="2">
    <citation type="submission" date="2022-06" db="UniProtKB">
        <authorList>
            <consortium name="EnsemblMetazoa"/>
        </authorList>
    </citation>
    <scope>IDENTIFICATION</scope>
    <source>
        <strain evidence="2">DF5081</strain>
    </source>
</reference>
<dbReference type="Proteomes" id="UP000005237">
    <property type="component" value="Unassembled WGS sequence"/>
</dbReference>
<evidence type="ECO:0000313" key="3">
    <source>
        <dbReference type="Proteomes" id="UP000005237"/>
    </source>
</evidence>
<accession>A0A8R1I9N1</accession>
<organism evidence="2 3">
    <name type="scientific">Caenorhabditis japonica</name>
    <dbReference type="NCBI Taxonomy" id="281687"/>
    <lineage>
        <taxon>Eukaryota</taxon>
        <taxon>Metazoa</taxon>
        <taxon>Ecdysozoa</taxon>
        <taxon>Nematoda</taxon>
        <taxon>Chromadorea</taxon>
        <taxon>Rhabditida</taxon>
        <taxon>Rhabditina</taxon>
        <taxon>Rhabditomorpha</taxon>
        <taxon>Rhabditoidea</taxon>
        <taxon>Rhabditidae</taxon>
        <taxon>Peloderinae</taxon>
        <taxon>Caenorhabditis</taxon>
    </lineage>
</organism>
<evidence type="ECO:0000313" key="2">
    <source>
        <dbReference type="EnsemblMetazoa" id="CJA25258.1"/>
    </source>
</evidence>
<dbReference type="PANTHER" id="PTHR46068:SF1">
    <property type="entry name" value="TRANSPOSASE IS30-LIKE HTH DOMAIN-CONTAINING PROTEIN"/>
    <property type="match status" value="1"/>
</dbReference>
<dbReference type="AlphaFoldDB" id="A0A8R1I9N1"/>
<dbReference type="EnsemblMetazoa" id="CJA25258.1">
    <property type="protein sequence ID" value="CJA25258.1"/>
    <property type="gene ID" value="WBGene00180830"/>
</dbReference>
<proteinExistence type="predicted"/>
<dbReference type="InterPro" id="IPR009057">
    <property type="entry name" value="Homeodomain-like_sf"/>
</dbReference>
<keyword evidence="3" id="KW-1185">Reference proteome</keyword>
<evidence type="ECO:0000256" key="1">
    <source>
        <dbReference type="ARBA" id="ARBA00004123"/>
    </source>
</evidence>
<name>A0A8R1I9N1_CAEJA</name>
<reference evidence="3" key="1">
    <citation type="submission" date="2010-08" db="EMBL/GenBank/DDBJ databases">
        <authorList>
            <consortium name="Caenorhabditis japonica Sequencing Consortium"/>
            <person name="Wilson R.K."/>
        </authorList>
    </citation>
    <scope>NUCLEOTIDE SEQUENCE [LARGE SCALE GENOMIC DNA]</scope>
    <source>
        <strain evidence="3">DF5081</strain>
    </source>
</reference>
<comment type="subcellular location">
    <subcellularLocation>
        <location evidence="1">Nucleus</location>
    </subcellularLocation>
</comment>
<protein>
    <submittedName>
        <fullName evidence="2">Uncharacterized protein</fullName>
    </submittedName>
</protein>
<dbReference type="SUPFAM" id="SSF46689">
    <property type="entry name" value="Homeodomain-like"/>
    <property type="match status" value="1"/>
</dbReference>
<sequence length="122" mass="14179">MRSSDVARRLGNPYFTFRNVSASLQKYGTSFEKPKSERPRMINTRKFRGVIERIIDGLSLNKVAEELKIRRKTVQRIVKNKLKLKNYKLVQGQYLLDASKVRKLDQASKIVLPTSECTAYRT</sequence>
<dbReference type="PANTHER" id="PTHR46068">
    <property type="entry name" value="PROTEIN CBG27172"/>
    <property type="match status" value="1"/>
</dbReference>
<dbReference type="GO" id="GO:0005634">
    <property type="term" value="C:nucleus"/>
    <property type="evidence" value="ECO:0007669"/>
    <property type="project" value="UniProtKB-SubCell"/>
</dbReference>